<evidence type="ECO:0000259" key="1">
    <source>
        <dbReference type="Pfam" id="PF17852"/>
    </source>
</evidence>
<keyword evidence="3" id="KW-1185">Reference proteome</keyword>
<dbReference type="Gene3D" id="3.40.50.300">
    <property type="entry name" value="P-loop containing nucleotide triphosphate hydrolases"/>
    <property type="match status" value="2"/>
</dbReference>
<proteinExistence type="predicted"/>
<comment type="caution">
    <text evidence="2">The sequence shown here is derived from an EMBL/GenBank/DDBJ whole genome shotgun (WGS) entry which is preliminary data.</text>
</comment>
<reference evidence="2 3" key="1">
    <citation type="submission" date="2020-02" db="EMBL/GenBank/DDBJ databases">
        <title>Draft genome sequence of Haematococcus lacustris strain NIES-144.</title>
        <authorList>
            <person name="Morimoto D."/>
            <person name="Nakagawa S."/>
            <person name="Yoshida T."/>
            <person name="Sawayama S."/>
        </authorList>
    </citation>
    <scope>NUCLEOTIDE SEQUENCE [LARGE SCALE GENOMIC DNA]</scope>
    <source>
        <strain evidence="2 3">NIES-144</strain>
    </source>
</reference>
<evidence type="ECO:0000313" key="2">
    <source>
        <dbReference type="EMBL" id="GFH11921.1"/>
    </source>
</evidence>
<dbReference type="AlphaFoldDB" id="A0A699YQP0"/>
<dbReference type="GO" id="GO:0007018">
    <property type="term" value="P:microtubule-based movement"/>
    <property type="evidence" value="ECO:0007669"/>
    <property type="project" value="InterPro"/>
</dbReference>
<dbReference type="GO" id="GO:0045505">
    <property type="term" value="F:dynein intermediate chain binding"/>
    <property type="evidence" value="ECO:0007669"/>
    <property type="project" value="InterPro"/>
</dbReference>
<dbReference type="InterPro" id="IPR026983">
    <property type="entry name" value="DHC"/>
</dbReference>
<dbReference type="GO" id="GO:0051959">
    <property type="term" value="F:dynein light intermediate chain binding"/>
    <property type="evidence" value="ECO:0007669"/>
    <property type="project" value="InterPro"/>
</dbReference>
<evidence type="ECO:0000313" key="3">
    <source>
        <dbReference type="Proteomes" id="UP000485058"/>
    </source>
</evidence>
<dbReference type="PANTHER" id="PTHR45703:SF35">
    <property type="entry name" value="DYNEIN HEAVY CHAIN"/>
    <property type="match status" value="1"/>
</dbReference>
<accession>A0A699YQP0</accession>
<dbReference type="GO" id="GO:0030286">
    <property type="term" value="C:dynein complex"/>
    <property type="evidence" value="ECO:0007669"/>
    <property type="project" value="InterPro"/>
</dbReference>
<protein>
    <recommendedName>
        <fullName evidence="1">Dynein heavy chain AAA 5 extension domain-containing protein</fullName>
    </recommendedName>
</protein>
<dbReference type="Gene3D" id="1.10.472.130">
    <property type="match status" value="1"/>
</dbReference>
<name>A0A699YQP0_HAELA</name>
<organism evidence="2 3">
    <name type="scientific">Haematococcus lacustris</name>
    <name type="common">Green alga</name>
    <name type="synonym">Haematococcus pluvialis</name>
    <dbReference type="NCBI Taxonomy" id="44745"/>
    <lineage>
        <taxon>Eukaryota</taxon>
        <taxon>Viridiplantae</taxon>
        <taxon>Chlorophyta</taxon>
        <taxon>core chlorophytes</taxon>
        <taxon>Chlorophyceae</taxon>
        <taxon>CS clade</taxon>
        <taxon>Chlamydomonadales</taxon>
        <taxon>Haematococcaceae</taxon>
        <taxon>Haematococcus</taxon>
    </lineage>
</organism>
<sequence>DPWHHPFTLKGKQGVLSSREIQFQGIVLACGMLPLTHELGRGWAFIAHSASQWLAAPSVSGVWLAGVLRCAVQFDPVSHEWTDGILAVTFRAVSSNPAPHRKWLVLDGPVDAIWIENMNTVLDDNKKLCLNSGEIIQMSASMSMIFEVADLAVASPATVSRCGMVYLEPHQLGWRPLTLSWLATLPPHLPPALREHLLGLFDWLVPVSLRFVRRELQEACPTLDANLVTTLMRCFTSLSANLQDEQACQALGEAKMLRHVESVFVFALVWSVGGTCATNANRNDFDRFLRHAVAATLPDYASPSGEMYTMEEDIPPGHVSLSSPMMPSSLPGSSDPATVYDFFWLTEDSAWATWATRIDTQPIAANTSFRRIIVPSVDTVRYTFLLDAAVRRGFPALIVGPTGTGKSVMVHKYLYSLPGEEYVPPNIIGFSARTTANMTQYLIDAKLDRRRKPVSFTWLSRALCDLLHPLTTSQPPHALVLLPANYCMALQPASYSRVTGNAGPLMHPVQKKA</sequence>
<feature type="non-terminal residue" evidence="2">
    <location>
        <position position="513"/>
    </location>
</feature>
<dbReference type="InterPro" id="IPR041466">
    <property type="entry name" value="Dynein_AAA5_ext"/>
</dbReference>
<dbReference type="Pfam" id="PF17852">
    <property type="entry name" value="Dynein_AAA_lid"/>
    <property type="match status" value="1"/>
</dbReference>
<feature type="domain" description="Dynein heavy chain AAA 5 extension" evidence="1">
    <location>
        <begin position="198"/>
        <end position="355"/>
    </location>
</feature>
<dbReference type="Proteomes" id="UP000485058">
    <property type="component" value="Unassembled WGS sequence"/>
</dbReference>
<dbReference type="PANTHER" id="PTHR45703">
    <property type="entry name" value="DYNEIN HEAVY CHAIN"/>
    <property type="match status" value="1"/>
</dbReference>
<feature type="non-terminal residue" evidence="2">
    <location>
        <position position="1"/>
    </location>
</feature>
<dbReference type="Pfam" id="PF12775">
    <property type="entry name" value="AAA_7"/>
    <property type="match status" value="1"/>
</dbReference>
<gene>
    <name evidence="2" type="ORF">HaLaN_07506</name>
</gene>
<dbReference type="InterPro" id="IPR027417">
    <property type="entry name" value="P-loop_NTPase"/>
</dbReference>
<dbReference type="EMBL" id="BLLF01000449">
    <property type="protein sequence ID" value="GFH11921.1"/>
    <property type="molecule type" value="Genomic_DNA"/>
</dbReference>